<evidence type="ECO:0000256" key="12">
    <source>
        <dbReference type="SAM" id="Phobius"/>
    </source>
</evidence>
<evidence type="ECO:0000313" key="14">
    <source>
        <dbReference type="Proteomes" id="UP000030134"/>
    </source>
</evidence>
<evidence type="ECO:0000256" key="5">
    <source>
        <dbReference type="ARBA" id="ARBA00022692"/>
    </source>
</evidence>
<evidence type="ECO:0008006" key="15">
    <source>
        <dbReference type="Google" id="ProtNLM"/>
    </source>
</evidence>
<keyword evidence="6 12" id="KW-1133">Transmembrane helix</keyword>
<comment type="similarity">
    <text evidence="2 11">Belongs to the CDP-alcohol phosphatidyltransferase class-I family.</text>
</comment>
<evidence type="ECO:0000256" key="7">
    <source>
        <dbReference type="ARBA" id="ARBA00023098"/>
    </source>
</evidence>
<feature type="transmembrane region" description="Helical" evidence="12">
    <location>
        <begin position="97"/>
        <end position="115"/>
    </location>
</feature>
<feature type="transmembrane region" description="Helical" evidence="12">
    <location>
        <begin position="196"/>
        <end position="229"/>
    </location>
</feature>
<evidence type="ECO:0000256" key="2">
    <source>
        <dbReference type="ARBA" id="ARBA00010441"/>
    </source>
</evidence>
<dbReference type="InterPro" id="IPR000462">
    <property type="entry name" value="CDP-OH_P_trans"/>
</dbReference>
<comment type="subcellular location">
    <subcellularLocation>
        <location evidence="1">Membrane</location>
        <topology evidence="1">Multi-pass membrane protein</topology>
    </subcellularLocation>
</comment>
<keyword evidence="7" id="KW-0443">Lipid metabolism</keyword>
<evidence type="ECO:0000256" key="9">
    <source>
        <dbReference type="ARBA" id="ARBA00023209"/>
    </source>
</evidence>
<keyword evidence="10" id="KW-1208">Phospholipid metabolism</keyword>
<dbReference type="PANTHER" id="PTHR14269:SF61">
    <property type="entry name" value="CDP-DIACYLGLYCEROL--SERINE O-PHOSPHATIDYLTRANSFERASE"/>
    <property type="match status" value="1"/>
</dbReference>
<accession>A0A0A2G7W0</accession>
<organism evidence="13 14">
    <name type="scientific">Porphyromonas gingivicanis</name>
    <dbReference type="NCBI Taxonomy" id="266762"/>
    <lineage>
        <taxon>Bacteria</taxon>
        <taxon>Pseudomonadati</taxon>
        <taxon>Bacteroidota</taxon>
        <taxon>Bacteroidia</taxon>
        <taxon>Bacteroidales</taxon>
        <taxon>Porphyromonadaceae</taxon>
        <taxon>Porphyromonas</taxon>
    </lineage>
</organism>
<dbReference type="STRING" id="266762.HQ36_02300"/>
<dbReference type="Pfam" id="PF01066">
    <property type="entry name" value="CDP-OH_P_transf"/>
    <property type="match status" value="1"/>
</dbReference>
<evidence type="ECO:0000256" key="6">
    <source>
        <dbReference type="ARBA" id="ARBA00022989"/>
    </source>
</evidence>
<keyword evidence="14" id="KW-1185">Reference proteome</keyword>
<dbReference type="InterPro" id="IPR048254">
    <property type="entry name" value="CDP_ALCOHOL_P_TRANSF_CS"/>
</dbReference>
<dbReference type="OrthoDB" id="9777147at2"/>
<dbReference type="InterPro" id="IPR043130">
    <property type="entry name" value="CDP-OH_PTrfase_TM_dom"/>
</dbReference>
<feature type="transmembrane region" description="Helical" evidence="12">
    <location>
        <begin position="127"/>
        <end position="147"/>
    </location>
</feature>
<keyword evidence="5 12" id="KW-0812">Transmembrane</keyword>
<dbReference type="AlphaFoldDB" id="A0A0A2G7W0"/>
<comment type="caution">
    <text evidence="13">The sequence shown here is derived from an EMBL/GenBank/DDBJ whole genome shotgun (WGS) entry which is preliminary data.</text>
</comment>
<keyword evidence="8 12" id="KW-0472">Membrane</keyword>
<dbReference type="GO" id="GO:0008654">
    <property type="term" value="P:phospholipid biosynthetic process"/>
    <property type="evidence" value="ECO:0007669"/>
    <property type="project" value="UniProtKB-KW"/>
</dbReference>
<dbReference type="eggNOG" id="COG1183">
    <property type="taxonomic scope" value="Bacteria"/>
</dbReference>
<dbReference type="Gene3D" id="1.20.120.1760">
    <property type="match status" value="1"/>
</dbReference>
<sequence length="239" mass="26447">MSKIRAFIPNFITLMNLFSGCIAIYFVLVKGDFTGASWMIVIAGIFDLFDGLVARLLRVQSSIGADLDSLSDLVSFGVAPSFLLFEYVRGGELENSFFWALPAFSIALFAAYRLAKFNNDTRQSTSFIGLPVPANALFWIGIVAVLPQVECCFSTIALMMGLYGLLLLMGWAMISEIHLQSFKVRFPITLKEDRERLFFALVLIVLGVVTCFLWGWGGVSVVIVAYFAGSLIMGKKKDK</sequence>
<evidence type="ECO:0000256" key="8">
    <source>
        <dbReference type="ARBA" id="ARBA00023136"/>
    </source>
</evidence>
<dbReference type="PROSITE" id="PS51257">
    <property type="entry name" value="PROKAR_LIPOPROTEIN"/>
    <property type="match status" value="1"/>
</dbReference>
<dbReference type="InterPro" id="IPR050324">
    <property type="entry name" value="CDP-alcohol_PTase-I"/>
</dbReference>
<evidence type="ECO:0000256" key="3">
    <source>
        <dbReference type="ARBA" id="ARBA00022516"/>
    </source>
</evidence>
<dbReference type="PROSITE" id="PS00379">
    <property type="entry name" value="CDP_ALCOHOL_P_TRANSF"/>
    <property type="match status" value="1"/>
</dbReference>
<name>A0A0A2G7W0_9PORP</name>
<feature type="transmembrane region" description="Helical" evidence="12">
    <location>
        <begin position="7"/>
        <end position="29"/>
    </location>
</feature>
<evidence type="ECO:0000256" key="1">
    <source>
        <dbReference type="ARBA" id="ARBA00004141"/>
    </source>
</evidence>
<gene>
    <name evidence="13" type="ORF">HQ36_02300</name>
</gene>
<dbReference type="GO" id="GO:0016780">
    <property type="term" value="F:phosphotransferase activity, for other substituted phosphate groups"/>
    <property type="evidence" value="ECO:0007669"/>
    <property type="project" value="InterPro"/>
</dbReference>
<dbReference type="Proteomes" id="UP000030134">
    <property type="component" value="Unassembled WGS sequence"/>
</dbReference>
<dbReference type="PANTHER" id="PTHR14269">
    <property type="entry name" value="CDP-DIACYLGLYCEROL--GLYCEROL-3-PHOSPHATE 3-PHOSPHATIDYLTRANSFERASE-RELATED"/>
    <property type="match status" value="1"/>
</dbReference>
<feature type="transmembrane region" description="Helical" evidence="12">
    <location>
        <begin position="153"/>
        <end position="175"/>
    </location>
</feature>
<evidence type="ECO:0000256" key="4">
    <source>
        <dbReference type="ARBA" id="ARBA00022679"/>
    </source>
</evidence>
<keyword evidence="3" id="KW-0444">Lipid biosynthesis</keyword>
<dbReference type="EMBL" id="JQZW01000006">
    <property type="protein sequence ID" value="KGN98460.1"/>
    <property type="molecule type" value="Genomic_DNA"/>
</dbReference>
<keyword evidence="9" id="KW-0594">Phospholipid biosynthesis</keyword>
<proteinExistence type="inferred from homology"/>
<keyword evidence="4 11" id="KW-0808">Transferase</keyword>
<evidence type="ECO:0000313" key="13">
    <source>
        <dbReference type="EMBL" id="KGN98460.1"/>
    </source>
</evidence>
<evidence type="ECO:0000256" key="10">
    <source>
        <dbReference type="ARBA" id="ARBA00023264"/>
    </source>
</evidence>
<dbReference type="GO" id="GO:0016020">
    <property type="term" value="C:membrane"/>
    <property type="evidence" value="ECO:0007669"/>
    <property type="project" value="UniProtKB-SubCell"/>
</dbReference>
<reference evidence="13 14" key="1">
    <citation type="submission" date="2014-08" db="EMBL/GenBank/DDBJ databases">
        <title>Porphyromonas gingivicanis strain:COT-022_OH1391 Genome sequencing.</title>
        <authorList>
            <person name="Wallis C."/>
            <person name="Deusch O."/>
            <person name="O'Flynn C."/>
            <person name="Davis I."/>
            <person name="Jospin G."/>
            <person name="Darling A.E."/>
            <person name="Coil D.A."/>
            <person name="Alexiev A."/>
            <person name="Horsfall A."/>
            <person name="Kirkwood N."/>
            <person name="Harris S."/>
            <person name="Eisen J.A."/>
        </authorList>
    </citation>
    <scope>NUCLEOTIDE SEQUENCE [LARGE SCALE GENOMIC DNA]</scope>
    <source>
        <strain evidence="14">COT-022 OH1391</strain>
    </source>
</reference>
<protein>
    <recommendedName>
        <fullName evidence="15">CDP-diacylglycerol--serine O-phosphatidyltransferase</fullName>
    </recommendedName>
</protein>
<evidence type="ECO:0000256" key="11">
    <source>
        <dbReference type="RuleBase" id="RU003750"/>
    </source>
</evidence>
<dbReference type="RefSeq" id="WP_036883164.1">
    <property type="nucleotide sequence ID" value="NZ_JQZW01000006.1"/>
</dbReference>